<feature type="compositionally biased region" description="Basic residues" evidence="2">
    <location>
        <begin position="195"/>
        <end position="209"/>
    </location>
</feature>
<dbReference type="EMBL" id="JAWWNJ010000132">
    <property type="protein sequence ID" value="KAK6985082.1"/>
    <property type="molecule type" value="Genomic_DNA"/>
</dbReference>
<accession>A0AAV9ZLI9</accession>
<dbReference type="AlphaFoldDB" id="A0AAV9ZLI9"/>
<evidence type="ECO:0000313" key="4">
    <source>
        <dbReference type="EMBL" id="KAK6985082.1"/>
    </source>
</evidence>
<reference evidence="4 5" key="1">
    <citation type="journal article" date="2024" name="J Genomics">
        <title>Draft genome sequencing and assembly of Favolaschia claudopus CIRM-BRFM 2984 isolated from oak limbs.</title>
        <authorList>
            <person name="Navarro D."/>
            <person name="Drula E."/>
            <person name="Chaduli D."/>
            <person name="Cazenave R."/>
            <person name="Ahrendt S."/>
            <person name="Wang J."/>
            <person name="Lipzen A."/>
            <person name="Daum C."/>
            <person name="Barry K."/>
            <person name="Grigoriev I.V."/>
            <person name="Favel A."/>
            <person name="Rosso M.N."/>
            <person name="Martin F."/>
        </authorList>
    </citation>
    <scope>NUCLEOTIDE SEQUENCE [LARGE SCALE GENOMIC DNA]</scope>
    <source>
        <strain evidence="4 5">CIRM-BRFM 2984</strain>
    </source>
</reference>
<organism evidence="4 5">
    <name type="scientific">Favolaschia claudopus</name>
    <dbReference type="NCBI Taxonomy" id="2862362"/>
    <lineage>
        <taxon>Eukaryota</taxon>
        <taxon>Fungi</taxon>
        <taxon>Dikarya</taxon>
        <taxon>Basidiomycota</taxon>
        <taxon>Agaricomycotina</taxon>
        <taxon>Agaricomycetes</taxon>
        <taxon>Agaricomycetidae</taxon>
        <taxon>Agaricales</taxon>
        <taxon>Marasmiineae</taxon>
        <taxon>Mycenaceae</taxon>
        <taxon>Favolaschia</taxon>
    </lineage>
</organism>
<gene>
    <name evidence="4" type="ORF">R3P38DRAFT_3230726</name>
</gene>
<proteinExistence type="predicted"/>
<dbReference type="GO" id="GO:0008270">
    <property type="term" value="F:zinc ion binding"/>
    <property type="evidence" value="ECO:0007669"/>
    <property type="project" value="UniProtKB-KW"/>
</dbReference>
<feature type="region of interest" description="Disordered" evidence="2">
    <location>
        <begin position="186"/>
        <end position="238"/>
    </location>
</feature>
<sequence>MPSDDSIIDLDSLPSDNDDIIILDSPPSDNDDIILLDSPPYSPQEAQRQAQLSSFRKRFALTAAPVQNNLSHARRAQEVLAYFKPSIYCVPAPQTREALFRRVKSEWGWKQDSLANQPCAICKDRGEEAVDIVLSCPCKHTLYHLDCLMQWSKYDKLKPTIEQDGITCPTCRSGSKPLNIKWTLPEKPLLDTQRQKHRARKARQRKEKPLKREKEHNRQQMRSAKKAAREMTKGMVAA</sequence>
<keyword evidence="1" id="KW-0863">Zinc-finger</keyword>
<evidence type="ECO:0000256" key="2">
    <source>
        <dbReference type="SAM" id="MobiDB-lite"/>
    </source>
</evidence>
<name>A0AAV9ZLI9_9AGAR</name>
<dbReference type="InterPro" id="IPR013083">
    <property type="entry name" value="Znf_RING/FYVE/PHD"/>
</dbReference>
<protein>
    <recommendedName>
        <fullName evidence="3">RING-type domain-containing protein</fullName>
    </recommendedName>
</protein>
<evidence type="ECO:0000256" key="1">
    <source>
        <dbReference type="PROSITE-ProRule" id="PRU00175"/>
    </source>
</evidence>
<feature type="domain" description="RING-type" evidence="3">
    <location>
        <begin position="119"/>
        <end position="172"/>
    </location>
</feature>
<dbReference type="InterPro" id="IPR001841">
    <property type="entry name" value="Znf_RING"/>
</dbReference>
<dbReference type="PROSITE" id="PS50089">
    <property type="entry name" value="ZF_RING_2"/>
    <property type="match status" value="1"/>
</dbReference>
<keyword evidence="1" id="KW-0862">Zinc</keyword>
<dbReference type="SMART" id="SM00184">
    <property type="entry name" value="RING"/>
    <property type="match status" value="1"/>
</dbReference>
<dbReference type="CDD" id="cd16448">
    <property type="entry name" value="RING-H2"/>
    <property type="match status" value="1"/>
</dbReference>
<keyword evidence="5" id="KW-1185">Reference proteome</keyword>
<evidence type="ECO:0000313" key="5">
    <source>
        <dbReference type="Proteomes" id="UP001362999"/>
    </source>
</evidence>
<dbReference type="SUPFAM" id="SSF57850">
    <property type="entry name" value="RING/U-box"/>
    <property type="match status" value="1"/>
</dbReference>
<dbReference type="Gene3D" id="3.30.40.10">
    <property type="entry name" value="Zinc/RING finger domain, C3HC4 (zinc finger)"/>
    <property type="match status" value="1"/>
</dbReference>
<dbReference type="Proteomes" id="UP001362999">
    <property type="component" value="Unassembled WGS sequence"/>
</dbReference>
<dbReference type="Pfam" id="PF13639">
    <property type="entry name" value="zf-RING_2"/>
    <property type="match status" value="1"/>
</dbReference>
<keyword evidence="1" id="KW-0479">Metal-binding</keyword>
<comment type="caution">
    <text evidence="4">The sequence shown here is derived from an EMBL/GenBank/DDBJ whole genome shotgun (WGS) entry which is preliminary data.</text>
</comment>
<evidence type="ECO:0000259" key="3">
    <source>
        <dbReference type="PROSITE" id="PS50089"/>
    </source>
</evidence>